<evidence type="ECO:0000313" key="2">
    <source>
        <dbReference type="Proteomes" id="UP001239111"/>
    </source>
</evidence>
<evidence type="ECO:0000313" key="1">
    <source>
        <dbReference type="EMBL" id="KAJ8685238.1"/>
    </source>
</evidence>
<dbReference type="Proteomes" id="UP001239111">
    <property type="component" value="Chromosome 1"/>
</dbReference>
<name>A0ACC2PP42_9HYME</name>
<proteinExistence type="predicted"/>
<gene>
    <name evidence="1" type="ORF">QAD02_021031</name>
</gene>
<keyword evidence="2" id="KW-1185">Reference proteome</keyword>
<organism evidence="1 2">
    <name type="scientific">Eretmocerus hayati</name>
    <dbReference type="NCBI Taxonomy" id="131215"/>
    <lineage>
        <taxon>Eukaryota</taxon>
        <taxon>Metazoa</taxon>
        <taxon>Ecdysozoa</taxon>
        <taxon>Arthropoda</taxon>
        <taxon>Hexapoda</taxon>
        <taxon>Insecta</taxon>
        <taxon>Pterygota</taxon>
        <taxon>Neoptera</taxon>
        <taxon>Endopterygota</taxon>
        <taxon>Hymenoptera</taxon>
        <taxon>Apocrita</taxon>
        <taxon>Proctotrupomorpha</taxon>
        <taxon>Chalcidoidea</taxon>
        <taxon>Aphelinidae</taxon>
        <taxon>Aphelininae</taxon>
        <taxon>Eretmocerus</taxon>
    </lineage>
</organism>
<reference evidence="1" key="1">
    <citation type="submission" date="2023-04" db="EMBL/GenBank/DDBJ databases">
        <title>A chromosome-level genome assembly of the parasitoid wasp Eretmocerus hayati.</title>
        <authorList>
            <person name="Zhong Y."/>
            <person name="Liu S."/>
            <person name="Liu Y."/>
        </authorList>
    </citation>
    <scope>NUCLEOTIDE SEQUENCE</scope>
    <source>
        <strain evidence="1">ZJU_SS_LIU_2023</strain>
    </source>
</reference>
<dbReference type="EMBL" id="CM056741">
    <property type="protein sequence ID" value="KAJ8685238.1"/>
    <property type="molecule type" value="Genomic_DNA"/>
</dbReference>
<sequence>MDLSQAQSQRVNEKFEETEKVDDSTPSSSAEQSPSVNPNLKSLPVVKSIEVVKIPIFKTDKIKSKEITPLSQVASISGPSSQASAVTGGSDNGIDKNQNTLTVVSQLCDCLKKVTENQIQSQKDNSKSFETISENQRMVMSTLKEFSDRLDKREKLTSRQAPLLNESNDNPAEPHNFQIPSVTPTQFRIKREYKLEKDGKWEHFWDKFSSELRSYGIVHVDSNLDRIYPVPESHKGMIRDILINRVANTYHEKISKISDPIEALKILRNLKRNEAKITPSIARKQLFNLKYEHIKETATEFIDKFEEIVRAHDNCEDVKKLTEDDVCHAFFEAVCHSFPNIQHLDFLHRTRTPISSAPGQTPKKLPGFNYQELKDLIIEKELYKSQNASAIPKAALFTNSEQNRTSKEYSMPKCKECHQHTNEHKSFNCPWKGTGRQICYNCGQIVADHRAATCPMLTKQTKNDNRGQNSNRGRGSNSSQRGKKRPHEQKRVDKKRNNAYRGNSRGRGRRGSNRGHPNNLQYYQNHGTSFYQNQPPPLANVAYQNQPPIIGNYAYQPQPPPLANLAGNNHGPAPASGELFSSQNYTYTREGNSLYCGIDSFTIDSPMSEKGNTQNQYRNPNNNYTR</sequence>
<comment type="caution">
    <text evidence="1">The sequence shown here is derived from an EMBL/GenBank/DDBJ whole genome shotgun (WGS) entry which is preliminary data.</text>
</comment>
<protein>
    <submittedName>
        <fullName evidence="1">Uncharacterized protein</fullName>
    </submittedName>
</protein>
<accession>A0ACC2PP42</accession>